<reference evidence="2" key="1">
    <citation type="submission" date="2020-11" db="EMBL/GenBank/DDBJ databases">
        <title>Novosphingobium aureum sp. nov., a marine bacterium isolated from sediment of a salt flat.</title>
        <authorList>
            <person name="Yoo Y."/>
            <person name="Kim J.-J."/>
        </authorList>
    </citation>
    <scope>NUCLEOTIDE SEQUENCE</scope>
    <source>
        <strain evidence="2">YJ-S2-02</strain>
    </source>
</reference>
<evidence type="ECO:0000256" key="1">
    <source>
        <dbReference type="SAM" id="MobiDB-lite"/>
    </source>
</evidence>
<dbReference type="RefSeq" id="WP_197160094.1">
    <property type="nucleotide sequence ID" value="NZ_JADZGI010000001.1"/>
</dbReference>
<dbReference type="EMBL" id="JADZGI010000001">
    <property type="protein sequence ID" value="MBH0111630.1"/>
    <property type="molecule type" value="Genomic_DNA"/>
</dbReference>
<evidence type="ECO:0000313" key="2">
    <source>
        <dbReference type="EMBL" id="MBH0111630.1"/>
    </source>
</evidence>
<comment type="caution">
    <text evidence="2">The sequence shown here is derived from an EMBL/GenBank/DDBJ whole genome shotgun (WGS) entry which is preliminary data.</text>
</comment>
<keyword evidence="3" id="KW-1185">Reference proteome</keyword>
<evidence type="ECO:0000313" key="3">
    <source>
        <dbReference type="Proteomes" id="UP000617634"/>
    </source>
</evidence>
<dbReference type="AlphaFoldDB" id="A0A931H951"/>
<dbReference type="Proteomes" id="UP000617634">
    <property type="component" value="Unassembled WGS sequence"/>
</dbReference>
<sequence>MLSRTAVPSGSAIYPAIMAQRAHLVPGLSVATECPDCSSVGIAERLHLLLDDLACLEPRRSMRDDATATIDFRYDPMDISRIYVWNRVTRKYVVLKCSNERYADGMPLFLHEKIAKEARDQSQAFNTEEQRLLARGRTIQAVRECIHPAARAESRKRLGELLEIPRIRSITGNLVHLLDTDLPQSSLSDFIGTDRAALTCVDQEILSSRPTPKPAIKNKALRARRIAEERREEGEAGISLPSESGRTFAKKGGYQ</sequence>
<name>A0A931H951_9SPHN</name>
<protein>
    <recommendedName>
        <fullName evidence="4">Transposase-like Mu C-terminal domain-containing protein</fullName>
    </recommendedName>
</protein>
<evidence type="ECO:0008006" key="4">
    <source>
        <dbReference type="Google" id="ProtNLM"/>
    </source>
</evidence>
<proteinExistence type="predicted"/>
<gene>
    <name evidence="2" type="ORF">I5E68_01520</name>
</gene>
<organism evidence="2 3">
    <name type="scientific">Novosphingobium aureum</name>
    <dbReference type="NCBI Taxonomy" id="2792964"/>
    <lineage>
        <taxon>Bacteria</taxon>
        <taxon>Pseudomonadati</taxon>
        <taxon>Pseudomonadota</taxon>
        <taxon>Alphaproteobacteria</taxon>
        <taxon>Sphingomonadales</taxon>
        <taxon>Sphingomonadaceae</taxon>
        <taxon>Novosphingobium</taxon>
    </lineage>
</organism>
<feature type="region of interest" description="Disordered" evidence="1">
    <location>
        <begin position="227"/>
        <end position="255"/>
    </location>
</feature>
<accession>A0A931H951</accession>